<evidence type="ECO:0000313" key="4">
    <source>
        <dbReference type="Proteomes" id="UP000179807"/>
    </source>
</evidence>
<accession>A0A1J4JCE5</accession>
<feature type="compositionally biased region" description="Polar residues" evidence="1">
    <location>
        <begin position="166"/>
        <end position="178"/>
    </location>
</feature>
<evidence type="ECO:0000256" key="2">
    <source>
        <dbReference type="SAM" id="Phobius"/>
    </source>
</evidence>
<reference evidence="3" key="1">
    <citation type="submission" date="2016-10" db="EMBL/GenBank/DDBJ databases">
        <authorList>
            <person name="Benchimol M."/>
            <person name="Almeida L.G."/>
            <person name="Vasconcelos A.T."/>
            <person name="Perreira-Neves A."/>
            <person name="Rosa I.A."/>
            <person name="Tasca T."/>
            <person name="Bogo M.R."/>
            <person name="de Souza W."/>
        </authorList>
    </citation>
    <scope>NUCLEOTIDE SEQUENCE [LARGE SCALE GENOMIC DNA]</scope>
    <source>
        <strain evidence="3">K</strain>
    </source>
</reference>
<keyword evidence="2" id="KW-0472">Membrane</keyword>
<keyword evidence="4" id="KW-1185">Reference proteome</keyword>
<keyword evidence="2" id="KW-0812">Transmembrane</keyword>
<feature type="compositionally biased region" description="Basic and acidic residues" evidence="1">
    <location>
        <begin position="148"/>
        <end position="165"/>
    </location>
</feature>
<dbReference type="GeneID" id="94846443"/>
<name>A0A1J4JCE5_9EUKA</name>
<dbReference type="OrthoDB" id="426718at2759"/>
<sequence>MKRLCHSRSILFSSNFRNGVYLMVVFPAVYWLLMIIFKNHRYFLSISSNVEFKRLIYVPAEDVAVVSLACTDYPTLIGALRLDREMAILAYLREKYGITNKAGSPEDEKSNPKDFDPGQEHNSNNNHLDNHHSDNDSDHHSNGQNNNDSDHHSNGQHNNDDDKNQSENNAKSDITNKSGIKGVNISDIDLNKIDFENFTDFEGLQGINPPYKIYELFCNSTTNDIDCKEAVPYLKFIYDHYYRLPAKKIIFTHAHEVSWHVCGHLSQKIREVIESEAFKKLDYGPINGKAWHNRLPWRDESCYDYLFKYVYQNTSMWHFYEDITTPMSFNCCGTFFVDFRNIYLRPREEYLYIIQRLRNYSIEKNAEGEKASYYCSRLMEYTWHLLLSNRKDVSSESARCYSLYES</sequence>
<feature type="region of interest" description="Disordered" evidence="1">
    <location>
        <begin position="100"/>
        <end position="178"/>
    </location>
</feature>
<dbReference type="RefSeq" id="XP_068349064.1">
    <property type="nucleotide sequence ID" value="XM_068511739.1"/>
</dbReference>
<keyword evidence="2" id="KW-1133">Transmembrane helix</keyword>
<evidence type="ECO:0000256" key="1">
    <source>
        <dbReference type="SAM" id="MobiDB-lite"/>
    </source>
</evidence>
<dbReference type="InterPro" id="IPR021838">
    <property type="entry name" value="DUF3431"/>
</dbReference>
<proteinExistence type="predicted"/>
<feature type="transmembrane region" description="Helical" evidence="2">
    <location>
        <begin position="20"/>
        <end position="37"/>
    </location>
</feature>
<protein>
    <submittedName>
        <fullName evidence="3">Uncharacterized protein</fullName>
    </submittedName>
</protein>
<feature type="compositionally biased region" description="Basic and acidic residues" evidence="1">
    <location>
        <begin position="104"/>
        <end position="119"/>
    </location>
</feature>
<dbReference type="PANTHER" id="PTHR37490">
    <property type="entry name" value="EXPRESSED PROTEIN"/>
    <property type="match status" value="1"/>
</dbReference>
<feature type="compositionally biased region" description="Basic and acidic residues" evidence="1">
    <location>
        <begin position="128"/>
        <end position="141"/>
    </location>
</feature>
<dbReference type="EMBL" id="MLAK01001212">
    <property type="protein sequence ID" value="OHS95927.1"/>
    <property type="molecule type" value="Genomic_DNA"/>
</dbReference>
<dbReference type="VEuPathDB" id="TrichDB:TRFO_37953"/>
<dbReference type="PANTHER" id="PTHR37490:SF2">
    <property type="match status" value="1"/>
</dbReference>
<organism evidence="3 4">
    <name type="scientific">Tritrichomonas foetus</name>
    <dbReference type="NCBI Taxonomy" id="1144522"/>
    <lineage>
        <taxon>Eukaryota</taxon>
        <taxon>Metamonada</taxon>
        <taxon>Parabasalia</taxon>
        <taxon>Tritrichomonadida</taxon>
        <taxon>Tritrichomonadidae</taxon>
        <taxon>Tritrichomonas</taxon>
    </lineage>
</organism>
<dbReference type="Pfam" id="PF11913">
    <property type="entry name" value="DUF3431"/>
    <property type="match status" value="1"/>
</dbReference>
<evidence type="ECO:0000313" key="3">
    <source>
        <dbReference type="EMBL" id="OHS95927.1"/>
    </source>
</evidence>
<gene>
    <name evidence="3" type="ORF">TRFO_37953</name>
</gene>
<comment type="caution">
    <text evidence="3">The sequence shown here is derived from an EMBL/GenBank/DDBJ whole genome shotgun (WGS) entry which is preliminary data.</text>
</comment>
<dbReference type="Proteomes" id="UP000179807">
    <property type="component" value="Unassembled WGS sequence"/>
</dbReference>
<dbReference type="AlphaFoldDB" id="A0A1J4JCE5"/>